<comment type="caution">
    <text evidence="1">The sequence shown here is derived from an EMBL/GenBank/DDBJ whole genome shotgun (WGS) entry which is preliminary data.</text>
</comment>
<protein>
    <submittedName>
        <fullName evidence="1">Uncharacterized protein</fullName>
    </submittedName>
</protein>
<accession>A0A699KEV8</accession>
<dbReference type="AlphaFoldDB" id="A0A699KEV8"/>
<dbReference type="EMBL" id="BKCJ010511235">
    <property type="protein sequence ID" value="GFA90447.1"/>
    <property type="molecule type" value="Genomic_DNA"/>
</dbReference>
<gene>
    <name evidence="1" type="ORF">Tci_662419</name>
</gene>
<organism evidence="1">
    <name type="scientific">Tanacetum cinerariifolium</name>
    <name type="common">Dalmatian daisy</name>
    <name type="synonym">Chrysanthemum cinerariifolium</name>
    <dbReference type="NCBI Taxonomy" id="118510"/>
    <lineage>
        <taxon>Eukaryota</taxon>
        <taxon>Viridiplantae</taxon>
        <taxon>Streptophyta</taxon>
        <taxon>Embryophyta</taxon>
        <taxon>Tracheophyta</taxon>
        <taxon>Spermatophyta</taxon>
        <taxon>Magnoliopsida</taxon>
        <taxon>eudicotyledons</taxon>
        <taxon>Gunneridae</taxon>
        <taxon>Pentapetalae</taxon>
        <taxon>asterids</taxon>
        <taxon>campanulids</taxon>
        <taxon>Asterales</taxon>
        <taxon>Asteraceae</taxon>
        <taxon>Asteroideae</taxon>
        <taxon>Anthemideae</taxon>
        <taxon>Anthemidinae</taxon>
        <taxon>Tanacetum</taxon>
    </lineage>
</organism>
<name>A0A699KEV8_TANCI</name>
<evidence type="ECO:0000313" key="1">
    <source>
        <dbReference type="EMBL" id="GFA90447.1"/>
    </source>
</evidence>
<feature type="non-terminal residue" evidence="1">
    <location>
        <position position="23"/>
    </location>
</feature>
<proteinExistence type="predicted"/>
<sequence>METFKTYVAGTLHAETIVMNGNM</sequence>
<reference evidence="1" key="1">
    <citation type="journal article" date="2019" name="Sci. Rep.">
        <title>Draft genome of Tanacetum cinerariifolium, the natural source of mosquito coil.</title>
        <authorList>
            <person name="Yamashiro T."/>
            <person name="Shiraishi A."/>
            <person name="Satake H."/>
            <person name="Nakayama K."/>
        </authorList>
    </citation>
    <scope>NUCLEOTIDE SEQUENCE</scope>
</reference>